<dbReference type="SUPFAM" id="SSF103473">
    <property type="entry name" value="MFS general substrate transporter"/>
    <property type="match status" value="1"/>
</dbReference>
<keyword evidence="4 7" id="KW-0812">Transmembrane</keyword>
<evidence type="ECO:0000256" key="6">
    <source>
        <dbReference type="ARBA" id="ARBA00023136"/>
    </source>
</evidence>
<keyword evidence="5 7" id="KW-1133">Transmembrane helix</keyword>
<feature type="transmembrane region" description="Helical" evidence="7">
    <location>
        <begin position="145"/>
        <end position="166"/>
    </location>
</feature>
<gene>
    <name evidence="9" type="ORF">FC50_GL001359</name>
</gene>
<comment type="subcellular location">
    <subcellularLocation>
        <location evidence="1">Cell membrane</location>
        <topology evidence="1">Multi-pass membrane protein</topology>
    </subcellularLocation>
</comment>
<evidence type="ECO:0000256" key="3">
    <source>
        <dbReference type="ARBA" id="ARBA00022475"/>
    </source>
</evidence>
<keyword evidence="3" id="KW-1003">Cell membrane</keyword>
<feature type="transmembrane region" description="Helical" evidence="7">
    <location>
        <begin position="296"/>
        <end position="317"/>
    </location>
</feature>
<dbReference type="PANTHER" id="PTHR42718">
    <property type="entry name" value="MAJOR FACILITATOR SUPERFAMILY MULTIDRUG TRANSPORTER MFSC"/>
    <property type="match status" value="1"/>
</dbReference>
<protein>
    <submittedName>
        <fullName evidence="9">Drug H(+) antiporter</fullName>
    </submittedName>
</protein>
<dbReference type="EMBL" id="AZFJ01000049">
    <property type="protein sequence ID" value="KRL85956.1"/>
    <property type="molecule type" value="Genomic_DNA"/>
</dbReference>
<feature type="transmembrane region" description="Helical" evidence="7">
    <location>
        <begin position="230"/>
        <end position="249"/>
    </location>
</feature>
<feature type="transmembrane region" description="Helical" evidence="7">
    <location>
        <begin position="55"/>
        <end position="74"/>
    </location>
</feature>
<dbReference type="Pfam" id="PF07690">
    <property type="entry name" value="MFS_1"/>
    <property type="match status" value="1"/>
</dbReference>
<dbReference type="PANTHER" id="PTHR42718:SF46">
    <property type="entry name" value="BLR6921 PROTEIN"/>
    <property type="match status" value="1"/>
</dbReference>
<feature type="transmembrane region" description="Helical" evidence="7">
    <location>
        <begin position="172"/>
        <end position="191"/>
    </location>
</feature>
<comment type="caution">
    <text evidence="9">The sequence shown here is derived from an EMBL/GenBank/DDBJ whole genome shotgun (WGS) entry which is preliminary data.</text>
</comment>
<dbReference type="InterPro" id="IPR011701">
    <property type="entry name" value="MFS"/>
</dbReference>
<feature type="transmembrane region" description="Helical" evidence="7">
    <location>
        <begin position="111"/>
        <end position="133"/>
    </location>
</feature>
<evidence type="ECO:0000313" key="10">
    <source>
        <dbReference type="Proteomes" id="UP000051922"/>
    </source>
</evidence>
<evidence type="ECO:0000256" key="5">
    <source>
        <dbReference type="ARBA" id="ARBA00022989"/>
    </source>
</evidence>
<sequence>MSSTQGDIINMQKQKHFDWILLVILLSYFMILLDNSIIFTGTVKIAQDLHLDQNTLSWVSSAYSLTFGGFLLVGGRAGDLFGRRRVFQIGLIIFGLGSLLVGAAGSATLIIAARAFQGIGSAILAPTTLAILMDTYTGGKRVRAIGYYGAMGGIGASVGLVIGGLLASLLSWRIGFFINVPIAVWMLYLSMRHLPNDTGRKGTLDWLGTLTSLFGMITLVYSIVGTVGQLYALIAAVILLGIFIAQEAHTAQPIMPLRLFADLERTGANISHILYMGAMLGFWFITPQIMQSQLGFTPLMAGIAFFPLTVVNFVVALQVARLTKKLGNGGLLIIGILLTFIGMFWMSRFTPATGYWLGIALPMVMLGVGQGLALSPFTAAGVAHTLGEDAGAASGVVNVMHQLGGSIGLSILVAIQGMFRGVVPGFQHAILTGAWLLFLALLAAIFMVLPGERRNH</sequence>
<proteinExistence type="predicted"/>
<feature type="transmembrane region" description="Helical" evidence="7">
    <location>
        <begin position="203"/>
        <end position="224"/>
    </location>
</feature>
<accession>A0A0R1U0E0</accession>
<dbReference type="PROSITE" id="PS50850">
    <property type="entry name" value="MFS"/>
    <property type="match status" value="1"/>
</dbReference>
<reference evidence="9 10" key="1">
    <citation type="journal article" date="2015" name="Genome Announc.">
        <title>Expanding the biotechnology potential of lactobacilli through comparative genomics of 213 strains and associated genera.</title>
        <authorList>
            <person name="Sun Z."/>
            <person name="Harris H.M."/>
            <person name="McCann A."/>
            <person name="Guo C."/>
            <person name="Argimon S."/>
            <person name="Zhang W."/>
            <person name="Yang X."/>
            <person name="Jeffery I.B."/>
            <person name="Cooney J.C."/>
            <person name="Kagawa T.F."/>
            <person name="Liu W."/>
            <person name="Song Y."/>
            <person name="Salvetti E."/>
            <person name="Wrobel A."/>
            <person name="Rasinkangas P."/>
            <person name="Parkhill J."/>
            <person name="Rea M.C."/>
            <person name="O'Sullivan O."/>
            <person name="Ritari J."/>
            <person name="Douillard F.P."/>
            <person name="Paul Ross R."/>
            <person name="Yang R."/>
            <person name="Briner A.E."/>
            <person name="Felis G.E."/>
            <person name="de Vos W.M."/>
            <person name="Barrangou R."/>
            <person name="Klaenhammer T.R."/>
            <person name="Caufield P.W."/>
            <person name="Cui Y."/>
            <person name="Zhang H."/>
            <person name="O'Toole P.W."/>
        </authorList>
    </citation>
    <scope>NUCLEOTIDE SEQUENCE [LARGE SCALE GENOMIC DNA]</scope>
    <source>
        <strain evidence="9 10">DSM 15945</strain>
    </source>
</reference>
<evidence type="ECO:0000259" key="8">
    <source>
        <dbReference type="PROSITE" id="PS50850"/>
    </source>
</evidence>
<dbReference type="STRING" id="1423783.FC50_GL001359"/>
<dbReference type="GO" id="GO:0005886">
    <property type="term" value="C:plasma membrane"/>
    <property type="evidence" value="ECO:0007669"/>
    <property type="project" value="UniProtKB-SubCell"/>
</dbReference>
<organism evidence="9 10">
    <name type="scientific">Lacticaseibacillus pantheris DSM 15945 = JCM 12539 = NBRC 106106</name>
    <dbReference type="NCBI Taxonomy" id="1423783"/>
    <lineage>
        <taxon>Bacteria</taxon>
        <taxon>Bacillati</taxon>
        <taxon>Bacillota</taxon>
        <taxon>Bacilli</taxon>
        <taxon>Lactobacillales</taxon>
        <taxon>Lactobacillaceae</taxon>
        <taxon>Lacticaseibacillus</taxon>
    </lineage>
</organism>
<dbReference type="InterPro" id="IPR020846">
    <property type="entry name" value="MFS_dom"/>
</dbReference>
<keyword evidence="10" id="KW-1185">Reference proteome</keyword>
<feature type="transmembrane region" description="Helical" evidence="7">
    <location>
        <begin position="359"/>
        <end position="383"/>
    </location>
</feature>
<dbReference type="AlphaFoldDB" id="A0A0R1U0E0"/>
<evidence type="ECO:0000256" key="1">
    <source>
        <dbReference type="ARBA" id="ARBA00004651"/>
    </source>
</evidence>
<feature type="transmembrane region" description="Helical" evidence="7">
    <location>
        <begin position="20"/>
        <end position="43"/>
    </location>
</feature>
<dbReference type="PATRIC" id="fig|1423783.4.peg.1401"/>
<feature type="transmembrane region" description="Helical" evidence="7">
    <location>
        <begin position="395"/>
        <end position="419"/>
    </location>
</feature>
<dbReference type="Proteomes" id="UP000051922">
    <property type="component" value="Unassembled WGS sequence"/>
</dbReference>
<dbReference type="InterPro" id="IPR036259">
    <property type="entry name" value="MFS_trans_sf"/>
</dbReference>
<feature type="domain" description="Major facilitator superfamily (MFS) profile" evidence="8">
    <location>
        <begin position="20"/>
        <end position="452"/>
    </location>
</feature>
<dbReference type="GO" id="GO:0022857">
    <property type="term" value="F:transmembrane transporter activity"/>
    <property type="evidence" value="ECO:0007669"/>
    <property type="project" value="InterPro"/>
</dbReference>
<keyword evidence="6 7" id="KW-0472">Membrane</keyword>
<feature type="transmembrane region" description="Helical" evidence="7">
    <location>
        <begin position="86"/>
        <end position="105"/>
    </location>
</feature>
<evidence type="ECO:0000256" key="2">
    <source>
        <dbReference type="ARBA" id="ARBA00022448"/>
    </source>
</evidence>
<evidence type="ECO:0000256" key="7">
    <source>
        <dbReference type="SAM" id="Phobius"/>
    </source>
</evidence>
<name>A0A0R1U0E0_9LACO</name>
<dbReference type="Gene3D" id="1.20.1250.20">
    <property type="entry name" value="MFS general substrate transporter like domains"/>
    <property type="match status" value="1"/>
</dbReference>
<evidence type="ECO:0000256" key="4">
    <source>
        <dbReference type="ARBA" id="ARBA00022692"/>
    </source>
</evidence>
<keyword evidence="2" id="KW-0813">Transport</keyword>
<feature type="transmembrane region" description="Helical" evidence="7">
    <location>
        <begin position="329"/>
        <end position="347"/>
    </location>
</feature>
<feature type="transmembrane region" description="Helical" evidence="7">
    <location>
        <begin position="270"/>
        <end position="290"/>
    </location>
</feature>
<dbReference type="CDD" id="cd17321">
    <property type="entry name" value="MFS_MMR_MDR_like"/>
    <property type="match status" value="1"/>
</dbReference>
<dbReference type="Gene3D" id="1.20.1720.10">
    <property type="entry name" value="Multidrug resistance protein D"/>
    <property type="match status" value="1"/>
</dbReference>
<feature type="transmembrane region" description="Helical" evidence="7">
    <location>
        <begin position="425"/>
        <end position="449"/>
    </location>
</feature>
<evidence type="ECO:0000313" key="9">
    <source>
        <dbReference type="EMBL" id="KRL85956.1"/>
    </source>
</evidence>